<reference evidence="2" key="1">
    <citation type="submission" date="2021-01" db="EMBL/GenBank/DDBJ databases">
        <authorList>
            <person name="Zhong Y.L."/>
        </authorList>
    </citation>
    <scope>NUCLEOTIDE SEQUENCE</scope>
    <source>
        <strain evidence="2">KCTC 23302</strain>
    </source>
</reference>
<dbReference type="RefSeq" id="WP_201919019.1">
    <property type="nucleotide sequence ID" value="NZ_BAABAX010000005.1"/>
</dbReference>
<dbReference type="PANTHER" id="PTHR12307">
    <property type="entry name" value="PROTEIN PHOSPHATASE 1 REGULATORY SUBUNIT"/>
    <property type="match status" value="1"/>
</dbReference>
<gene>
    <name evidence="2" type="ORF">JJQ60_09450</name>
</gene>
<dbReference type="GO" id="GO:0005979">
    <property type="term" value="P:regulation of glycogen biosynthetic process"/>
    <property type="evidence" value="ECO:0007669"/>
    <property type="project" value="TreeGrafter"/>
</dbReference>
<dbReference type="InterPro" id="IPR038175">
    <property type="entry name" value="CBM21_dom_sf"/>
</dbReference>
<dbReference type="InterPro" id="IPR005036">
    <property type="entry name" value="CBM21_dom"/>
</dbReference>
<proteinExistence type="predicted"/>
<dbReference type="GO" id="GO:2001069">
    <property type="term" value="F:glycogen binding"/>
    <property type="evidence" value="ECO:0007669"/>
    <property type="project" value="TreeGrafter"/>
</dbReference>
<accession>A0A937D855</accession>
<keyword evidence="3" id="KW-1185">Reference proteome</keyword>
<dbReference type="AlphaFoldDB" id="A0A937D855"/>
<organism evidence="2 3">
    <name type="scientific">Aquimarina mytili</name>
    <dbReference type="NCBI Taxonomy" id="874423"/>
    <lineage>
        <taxon>Bacteria</taxon>
        <taxon>Pseudomonadati</taxon>
        <taxon>Bacteroidota</taxon>
        <taxon>Flavobacteriia</taxon>
        <taxon>Flavobacteriales</taxon>
        <taxon>Flavobacteriaceae</taxon>
        <taxon>Aquimarina</taxon>
    </lineage>
</organism>
<dbReference type="Proteomes" id="UP000651057">
    <property type="component" value="Unassembled WGS sequence"/>
</dbReference>
<dbReference type="InterPro" id="IPR050782">
    <property type="entry name" value="PP1_regulatory_subunit_3"/>
</dbReference>
<name>A0A937D855_9FLAO</name>
<dbReference type="PROSITE" id="PS51159">
    <property type="entry name" value="CBM21"/>
    <property type="match status" value="2"/>
</dbReference>
<dbReference type="GO" id="GO:0000164">
    <property type="term" value="C:protein phosphatase type 1 complex"/>
    <property type="evidence" value="ECO:0007669"/>
    <property type="project" value="TreeGrafter"/>
</dbReference>
<comment type="caution">
    <text evidence="2">The sequence shown here is derived from an EMBL/GenBank/DDBJ whole genome shotgun (WGS) entry which is preliminary data.</text>
</comment>
<dbReference type="PROSITE" id="PS51257">
    <property type="entry name" value="PROKAR_LIPOPROTEIN"/>
    <property type="match status" value="1"/>
</dbReference>
<dbReference type="EMBL" id="JAERQJ010000003">
    <property type="protein sequence ID" value="MBL0683740.1"/>
    <property type="molecule type" value="Genomic_DNA"/>
</dbReference>
<feature type="domain" description="CBM21" evidence="1">
    <location>
        <begin position="37"/>
        <end position="151"/>
    </location>
</feature>
<evidence type="ECO:0000259" key="1">
    <source>
        <dbReference type="PROSITE" id="PS51159"/>
    </source>
</evidence>
<dbReference type="PANTHER" id="PTHR12307:SF36">
    <property type="entry name" value="GLYCOGEN-BINDING SUBUNIT 76A"/>
    <property type="match status" value="1"/>
</dbReference>
<dbReference type="Pfam" id="PF03370">
    <property type="entry name" value="CBM_21"/>
    <property type="match status" value="1"/>
</dbReference>
<feature type="domain" description="CBM21" evidence="1">
    <location>
        <begin position="166"/>
        <end position="280"/>
    </location>
</feature>
<dbReference type="GO" id="GO:0008157">
    <property type="term" value="F:protein phosphatase 1 binding"/>
    <property type="evidence" value="ECO:0007669"/>
    <property type="project" value="TreeGrafter"/>
</dbReference>
<evidence type="ECO:0000313" key="3">
    <source>
        <dbReference type="Proteomes" id="UP000651057"/>
    </source>
</evidence>
<protein>
    <recommendedName>
        <fullName evidence="1">CBM21 domain-containing protein</fullName>
    </recommendedName>
</protein>
<dbReference type="Gene3D" id="2.60.40.2440">
    <property type="entry name" value="Carbohydrate binding type-21 domain"/>
    <property type="match status" value="2"/>
</dbReference>
<sequence>MKNYIYLLISLVVFSCSTEDDLVEGPESLIVKTEAEAEIKSSDQVRLVKSWTSSGGYRGYSTYTRKFTVKVADLAYDKQVSIYHEKIDGTWEEIPLSYSMDIDDQNELWTGASNIGGYGVSPVYDDEFVVKYVVDGNTYWDNNNGANYKMARRDGYFIADPDANLSVDTDFDSVNYFPSYDQNSLTVTVDVRNLAPNKEVGVLYTTDGWQTQSYFTLDYRNYWYSGPFFYIQSPNQFGVERWTGSTRFDKSINTVEYAVVYKVNGQEYWDNNYGKNHSVSK</sequence>
<evidence type="ECO:0000313" key="2">
    <source>
        <dbReference type="EMBL" id="MBL0683740.1"/>
    </source>
</evidence>